<name>A0A816SWN5_9BILA</name>
<dbReference type="EMBL" id="CAJNRF010007278">
    <property type="protein sequence ID" value="CAF2090035.1"/>
    <property type="molecule type" value="Genomic_DNA"/>
</dbReference>
<evidence type="ECO:0000256" key="1">
    <source>
        <dbReference type="ARBA" id="ARBA00023125"/>
    </source>
</evidence>
<dbReference type="InterPro" id="IPR050863">
    <property type="entry name" value="CenT-Element_Derived"/>
</dbReference>
<evidence type="ECO:0000259" key="2">
    <source>
        <dbReference type="PROSITE" id="PS51253"/>
    </source>
</evidence>
<protein>
    <recommendedName>
        <fullName evidence="2">HTH CENPB-type domain-containing protein</fullName>
    </recommendedName>
</protein>
<dbReference type="PANTHER" id="PTHR19303:SF73">
    <property type="entry name" value="PROTEIN PDC2"/>
    <property type="match status" value="1"/>
</dbReference>
<dbReference type="PROSITE" id="PS51253">
    <property type="entry name" value="HTH_CENPB"/>
    <property type="match status" value="1"/>
</dbReference>
<dbReference type="Gene3D" id="1.10.10.60">
    <property type="entry name" value="Homeodomain-like"/>
    <property type="match status" value="2"/>
</dbReference>
<reference evidence="3" key="1">
    <citation type="submission" date="2021-02" db="EMBL/GenBank/DDBJ databases">
        <authorList>
            <person name="Nowell W R."/>
        </authorList>
    </citation>
    <scope>NUCLEOTIDE SEQUENCE</scope>
</reference>
<dbReference type="Proteomes" id="UP000663856">
    <property type="component" value="Unassembled WGS sequence"/>
</dbReference>
<gene>
    <name evidence="3" type="ORF">WKI299_LOCUS17963</name>
</gene>
<dbReference type="GO" id="GO:0003677">
    <property type="term" value="F:DNA binding"/>
    <property type="evidence" value="ECO:0007669"/>
    <property type="project" value="UniProtKB-KW"/>
</dbReference>
<dbReference type="GO" id="GO:0005634">
    <property type="term" value="C:nucleus"/>
    <property type="evidence" value="ECO:0007669"/>
    <property type="project" value="TreeGrafter"/>
</dbReference>
<keyword evidence="1" id="KW-0238">DNA-binding</keyword>
<evidence type="ECO:0000313" key="3">
    <source>
        <dbReference type="EMBL" id="CAF2090035.1"/>
    </source>
</evidence>
<accession>A0A816SWN5</accession>
<dbReference type="SUPFAM" id="SSF46689">
    <property type="entry name" value="Homeodomain-like"/>
    <property type="match status" value="1"/>
</dbReference>
<dbReference type="InterPro" id="IPR009057">
    <property type="entry name" value="Homeodomain-like_sf"/>
</dbReference>
<dbReference type="PANTHER" id="PTHR19303">
    <property type="entry name" value="TRANSPOSON"/>
    <property type="match status" value="1"/>
</dbReference>
<dbReference type="Pfam" id="PF03221">
    <property type="entry name" value="HTH_Tnp_Tc5"/>
    <property type="match status" value="1"/>
</dbReference>
<comment type="caution">
    <text evidence="3">The sequence shown here is derived from an EMBL/GenBank/DDBJ whole genome shotgun (WGS) entry which is preliminary data.</text>
</comment>
<feature type="domain" description="HTH CENPB-type" evidence="2">
    <location>
        <begin position="140"/>
        <end position="214"/>
    </location>
</feature>
<dbReference type="SMART" id="SM00674">
    <property type="entry name" value="CENPB"/>
    <property type="match status" value="1"/>
</dbReference>
<dbReference type="AlphaFoldDB" id="A0A816SWN5"/>
<organism evidence="3 4">
    <name type="scientific">Rotaria magnacalcarata</name>
    <dbReference type="NCBI Taxonomy" id="392030"/>
    <lineage>
        <taxon>Eukaryota</taxon>
        <taxon>Metazoa</taxon>
        <taxon>Spiralia</taxon>
        <taxon>Gnathifera</taxon>
        <taxon>Rotifera</taxon>
        <taxon>Eurotatoria</taxon>
        <taxon>Bdelloidea</taxon>
        <taxon>Philodinida</taxon>
        <taxon>Philodinidae</taxon>
        <taxon>Rotaria</taxon>
    </lineage>
</organism>
<evidence type="ECO:0000313" key="4">
    <source>
        <dbReference type="Proteomes" id="UP000663856"/>
    </source>
</evidence>
<sequence>MYERKITVQSNALNDELKLHLTKLTRQRQRYRLAATAEDGQHIPFRSITSVTLDFDGTNTTSWLISIDRTVRFIIHYCEMTERNTLTLSEKIQLIREHENNVSCRVLVGKYKISIGSVSKIIKRKIGYIEDFENNENSNKKRNLRDEISQQVDQQVYEWFVEQRSKNIPISGPLLQERARQIRQQLGGAVAGDFKASNGWLEKFQIRHNIHYRVISGESASVDLTTVEEWKKRLPLRIDQYDPHDVYNADETGLFFKGLPDRSLVMAKEKCKGGKKSKERFTVLLCTNMTGTDKLKPLVIGQYLVKYIISRCAVAQSCEDIVITALDAIYWTNNAWKAINQSTICNSFQTAGFKSSNIQSTTNAITDISTQLEQHADIDDISSTLRTLDMLLDHVKIDGECLSASEFVDMHTEIPVFNEWNDPVDKQIIIDKACRNQISNENNDDISSMEEEDDVPAELPPKLVDAMEMVRRLHLLATTEQPQLHCIISQLDSQLTQLFIDSKQLKHKTIEDFFKKK</sequence>
<dbReference type="InterPro" id="IPR006600">
    <property type="entry name" value="HTH_CenpB_DNA-bd_dom"/>
</dbReference>
<proteinExistence type="predicted"/>